<evidence type="ECO:0000313" key="1">
    <source>
        <dbReference type="EMBL" id="RAK19840.1"/>
    </source>
</evidence>
<keyword evidence="2" id="KW-1185">Reference proteome</keyword>
<sequence>MLKTYLPKYVLVQAAGQIKSELDTYENSQALIKKALLLYRIGTVYKIKVEDGSATALVLLNKKNIVRLQPNKPLFTKSLSKIRSHALKH</sequence>
<dbReference type="RefSeq" id="WP_111644902.1">
    <property type="nucleotide sequence ID" value="NZ_QLMH01000005.1"/>
</dbReference>
<dbReference type="EMBL" id="QLMH01000005">
    <property type="protein sequence ID" value="RAK19840.1"/>
    <property type="molecule type" value="Genomic_DNA"/>
</dbReference>
<accession>A0A327YFN5</accession>
<proteinExistence type="predicted"/>
<gene>
    <name evidence="1" type="ORF">B0I26_10522</name>
</gene>
<dbReference type="OrthoDB" id="7593573at2"/>
<protein>
    <submittedName>
        <fullName evidence="1">Uncharacterized protein</fullName>
    </submittedName>
</protein>
<comment type="caution">
    <text evidence="1">The sequence shown here is derived from an EMBL/GenBank/DDBJ whole genome shotgun (WGS) entry which is preliminary data.</text>
</comment>
<dbReference type="Proteomes" id="UP000248555">
    <property type="component" value="Unassembled WGS sequence"/>
</dbReference>
<name>A0A327YFN5_9BACL</name>
<reference evidence="1 2" key="1">
    <citation type="submission" date="2018-06" db="EMBL/GenBank/DDBJ databases">
        <title>Genomic Encyclopedia of Type Strains, Phase III (KMG-III): the genomes of soil and plant-associated and newly described type strains.</title>
        <authorList>
            <person name="Whitman W."/>
        </authorList>
    </citation>
    <scope>NUCLEOTIDE SEQUENCE [LARGE SCALE GENOMIC DNA]</scope>
    <source>
        <strain evidence="1 2">CGMCC 1.8979</strain>
    </source>
</reference>
<evidence type="ECO:0000313" key="2">
    <source>
        <dbReference type="Proteomes" id="UP000248555"/>
    </source>
</evidence>
<dbReference type="AlphaFoldDB" id="A0A327YFN5"/>
<organism evidence="1 2">
    <name type="scientific">Paranoxybacillus vitaminiphilus</name>
    <dbReference type="NCBI Taxonomy" id="581036"/>
    <lineage>
        <taxon>Bacteria</taxon>
        <taxon>Bacillati</taxon>
        <taxon>Bacillota</taxon>
        <taxon>Bacilli</taxon>
        <taxon>Bacillales</taxon>
        <taxon>Anoxybacillaceae</taxon>
        <taxon>Paranoxybacillus</taxon>
    </lineage>
</organism>